<evidence type="ECO:0000313" key="1">
    <source>
        <dbReference type="EMBL" id="EQL02968.1"/>
    </source>
</evidence>
<dbReference type="EMBL" id="KE652253">
    <property type="protein sequence ID" value="EQL02968.1"/>
    <property type="molecule type" value="Genomic_DNA"/>
</dbReference>
<dbReference type="eggNOG" id="ENOG502RR7E">
    <property type="taxonomic scope" value="Eukaryota"/>
</dbReference>
<dbReference type="HOGENOM" id="CLU_1644226_0_0_1"/>
<name>T5AMA1_OPHSC</name>
<evidence type="ECO:0000313" key="2">
    <source>
        <dbReference type="Proteomes" id="UP000019374"/>
    </source>
</evidence>
<protein>
    <submittedName>
        <fullName evidence="1">Uncharacterized protein</fullName>
    </submittedName>
</protein>
<reference evidence="1 2" key="1">
    <citation type="journal article" date="2013" name="Chin. Sci. Bull.">
        <title>Genome survey uncovers the secrets of sex and lifestyle in caterpillar fungus.</title>
        <authorList>
            <person name="Hu X."/>
            <person name="Zhang Y."/>
            <person name="Xiao G."/>
            <person name="Zheng P."/>
            <person name="Xia Y."/>
            <person name="Zhang X."/>
            <person name="St Leger R.J."/>
            <person name="Liu X."/>
            <person name="Wang C."/>
        </authorList>
    </citation>
    <scope>NUCLEOTIDE SEQUENCE [LARGE SCALE GENOMIC DNA]</scope>
    <source>
        <strain evidence="2">Co18 / CGMCC 3.14243</strain>
        <tissue evidence="1">Fruit-body</tissue>
    </source>
</reference>
<organism evidence="1 2">
    <name type="scientific">Ophiocordyceps sinensis (strain Co18 / CGMCC 3.14243)</name>
    <name type="common">Yarsagumba caterpillar fungus</name>
    <name type="synonym">Hirsutella sinensis</name>
    <dbReference type="NCBI Taxonomy" id="911162"/>
    <lineage>
        <taxon>Eukaryota</taxon>
        <taxon>Fungi</taxon>
        <taxon>Dikarya</taxon>
        <taxon>Ascomycota</taxon>
        <taxon>Pezizomycotina</taxon>
        <taxon>Sordariomycetes</taxon>
        <taxon>Hypocreomycetidae</taxon>
        <taxon>Hypocreales</taxon>
        <taxon>Ophiocordycipitaceae</taxon>
        <taxon>Ophiocordyceps</taxon>
    </lineage>
</organism>
<sequence>MEPTHLFDKWEAWGYPLYEMPVTRHPSNRSRKSAPLYRVAATLHHNDRARTMMAPLNDPGPFRAIARVDAKLERVGAVAGLVYHPLEDARGFNRAPVEPMSPRGRLAARRFNDENHFVNRGLSWPPRDMTSQRLAQCEAQYRKVRKGRADTGTCQTGRSVA</sequence>
<proteinExistence type="predicted"/>
<dbReference type="Proteomes" id="UP000019374">
    <property type="component" value="Unassembled WGS sequence"/>
</dbReference>
<accession>T5AMA1</accession>
<gene>
    <name evidence="1" type="ORF">OCS_01329</name>
</gene>
<dbReference type="AlphaFoldDB" id="T5AMA1"/>